<proteinExistence type="inferred from homology"/>
<dbReference type="GO" id="GO:0045292">
    <property type="term" value="P:mRNA cis splicing, via spliceosome"/>
    <property type="evidence" value="ECO:0000318"/>
    <property type="project" value="GO_Central"/>
</dbReference>
<evidence type="ECO:0000256" key="6">
    <source>
        <dbReference type="RuleBase" id="RU367126"/>
    </source>
</evidence>
<evidence type="ECO:0000256" key="1">
    <source>
        <dbReference type="ARBA" id="ARBA00022723"/>
    </source>
</evidence>
<comment type="function">
    <text evidence="6">Necessary for the splicing of pre-mRNA. Has a role in the recognition of the branch site (5'-UACUAAC-3'), the pyrimidine tract and the 3'-splice site at the 3'-end of introns.</text>
</comment>
<dbReference type="GO" id="GO:0008270">
    <property type="term" value="F:zinc ion binding"/>
    <property type="evidence" value="ECO:0007669"/>
    <property type="project" value="UniProtKB-UniRule"/>
</dbReference>
<dbReference type="PROSITE" id="PS50084">
    <property type="entry name" value="KH_TYPE_1"/>
    <property type="match status" value="1"/>
</dbReference>
<dbReference type="SUPFAM" id="SSF54791">
    <property type="entry name" value="Eukaryotic type KH-domain (KH-domain type I)"/>
    <property type="match status" value="1"/>
</dbReference>
<reference evidence="9 10" key="1">
    <citation type="journal article" date="2007" name="Science">
        <title>Sea anemone genome reveals ancestral eumetazoan gene repertoire and genomic organization.</title>
        <authorList>
            <person name="Putnam N.H."/>
            <person name="Srivastava M."/>
            <person name="Hellsten U."/>
            <person name="Dirks B."/>
            <person name="Chapman J."/>
            <person name="Salamov A."/>
            <person name="Terry A."/>
            <person name="Shapiro H."/>
            <person name="Lindquist E."/>
            <person name="Kapitonov V.V."/>
            <person name="Jurka J."/>
            <person name="Genikhovich G."/>
            <person name="Grigoriev I.V."/>
            <person name="Lucas S.M."/>
            <person name="Steele R.E."/>
            <person name="Finnerty J.R."/>
            <person name="Technau U."/>
            <person name="Martindale M.Q."/>
            <person name="Rokhsar D.S."/>
        </authorList>
    </citation>
    <scope>NUCLEOTIDE SEQUENCE [LARGE SCALE GENOMIC DNA]</scope>
    <source>
        <strain evidence="10">CH2 X CH6</strain>
    </source>
</reference>
<dbReference type="Proteomes" id="UP000001593">
    <property type="component" value="Unassembled WGS sequence"/>
</dbReference>
<evidence type="ECO:0000256" key="7">
    <source>
        <dbReference type="SAM" id="MobiDB-lite"/>
    </source>
</evidence>
<dbReference type="GO" id="GO:0003729">
    <property type="term" value="F:mRNA binding"/>
    <property type="evidence" value="ECO:0000318"/>
    <property type="project" value="GO_Central"/>
</dbReference>
<name>A7RSV9_NEMVE</name>
<gene>
    <name evidence="9" type="ORF">NEMVEDRAFT_v1g162319</name>
</gene>
<keyword evidence="4 5" id="KW-0694">RNA-binding</keyword>
<feature type="region of interest" description="Disordered" evidence="7">
    <location>
        <begin position="1"/>
        <end position="88"/>
    </location>
</feature>
<keyword evidence="10" id="KW-1185">Reference proteome</keyword>
<evidence type="ECO:0000256" key="2">
    <source>
        <dbReference type="ARBA" id="ARBA00022771"/>
    </source>
</evidence>
<feature type="compositionally biased region" description="Basic and acidic residues" evidence="7">
    <location>
        <begin position="42"/>
        <end position="59"/>
    </location>
</feature>
<evidence type="ECO:0000313" key="9">
    <source>
        <dbReference type="EMBL" id="EDO45484.1"/>
    </source>
</evidence>
<dbReference type="Pfam" id="PF22675">
    <property type="entry name" value="KH-I_KHDC4-BBP"/>
    <property type="match status" value="1"/>
</dbReference>
<dbReference type="PhylomeDB" id="A7RSV9"/>
<feature type="compositionally biased region" description="Polar residues" evidence="7">
    <location>
        <begin position="1"/>
        <end position="11"/>
    </location>
</feature>
<dbReference type="InParanoid" id="A7RSV9"/>
<dbReference type="eggNOG" id="KOG0119">
    <property type="taxonomic scope" value="Eukaryota"/>
</dbReference>
<comment type="subcellular location">
    <subcellularLocation>
        <location evidence="6">Nucleus</location>
    </subcellularLocation>
</comment>
<feature type="non-terminal residue" evidence="9">
    <location>
        <position position="261"/>
    </location>
</feature>
<comment type="similarity">
    <text evidence="6">Belongs to the BBP/SF1 family.</text>
</comment>
<dbReference type="PANTHER" id="PTHR11208">
    <property type="entry name" value="RNA-BINDING PROTEIN RELATED"/>
    <property type="match status" value="1"/>
</dbReference>
<organism evidence="9 10">
    <name type="scientific">Nematostella vectensis</name>
    <name type="common">Starlet sea anemone</name>
    <dbReference type="NCBI Taxonomy" id="45351"/>
    <lineage>
        <taxon>Eukaryota</taxon>
        <taxon>Metazoa</taxon>
        <taxon>Cnidaria</taxon>
        <taxon>Anthozoa</taxon>
        <taxon>Hexacorallia</taxon>
        <taxon>Actiniaria</taxon>
        <taxon>Edwardsiidae</taxon>
        <taxon>Nematostella</taxon>
    </lineage>
</organism>
<dbReference type="PANTHER" id="PTHR11208:SF45">
    <property type="entry name" value="SPLICING FACTOR 1"/>
    <property type="match status" value="1"/>
</dbReference>
<dbReference type="Gene3D" id="6.10.140.1790">
    <property type="match status" value="1"/>
</dbReference>
<dbReference type="InterPro" id="IPR036612">
    <property type="entry name" value="KH_dom_type_1_sf"/>
</dbReference>
<accession>A7RSV9</accession>
<evidence type="ECO:0000259" key="8">
    <source>
        <dbReference type="SMART" id="SM00322"/>
    </source>
</evidence>
<feature type="region of interest" description="Disordered" evidence="7">
    <location>
        <begin position="113"/>
        <end position="135"/>
    </location>
</feature>
<evidence type="ECO:0000256" key="4">
    <source>
        <dbReference type="ARBA" id="ARBA00022884"/>
    </source>
</evidence>
<evidence type="ECO:0000256" key="5">
    <source>
        <dbReference type="PROSITE-ProRule" id="PRU00117"/>
    </source>
</evidence>
<keyword evidence="6" id="KW-0508">mRNA splicing</keyword>
<dbReference type="GO" id="GO:0045131">
    <property type="term" value="F:pre-mRNA branch point binding"/>
    <property type="evidence" value="ECO:0007669"/>
    <property type="project" value="UniProtKB-UniRule"/>
</dbReference>
<dbReference type="InterPro" id="IPR045071">
    <property type="entry name" value="BBP-like"/>
</dbReference>
<dbReference type="InterPro" id="IPR032570">
    <property type="entry name" value="SF1-HH"/>
</dbReference>
<dbReference type="AlphaFoldDB" id="A7RSV9"/>
<dbReference type="HOGENOM" id="CLU_016864_0_1_1"/>
<dbReference type="Gene3D" id="3.30.1370.10">
    <property type="entry name" value="K Homology domain, type 1"/>
    <property type="match status" value="1"/>
</dbReference>
<keyword evidence="6" id="KW-0539">Nucleus</keyword>
<keyword evidence="1 6" id="KW-0479">Metal-binding</keyword>
<dbReference type="GO" id="GO:0005681">
    <property type="term" value="C:spliceosomal complex"/>
    <property type="evidence" value="ECO:0007669"/>
    <property type="project" value="UniProtKB-KW"/>
</dbReference>
<evidence type="ECO:0000256" key="3">
    <source>
        <dbReference type="ARBA" id="ARBA00022833"/>
    </source>
</evidence>
<keyword evidence="3 6" id="KW-0862">Zinc</keyword>
<dbReference type="STRING" id="45351.A7RSV9"/>
<keyword evidence="2 6" id="KW-0863">Zinc-finger</keyword>
<sequence>MSRMTGANTTPLGRLHPILAGKRESSSPTPQAAHYPALMDRAGVKREAQKEKTPSGREDRKKKRKSRWGGEDKKMIIPGMPTTLPPNLKPDQQKAYLMQLRIEEISRMLRTGDLGIPDNPEDRSPSPEPIYNTDGKRLNTRDFRVRKRLEDERHKFIQDMMKINPDFKPPADYKPPLIKIQDKVMIPQDENPEVNFIGLLIGPRGNTLKNMEKETNAKIMIRGKGSIKDGKQGRGRDMQLMNSGEDEPLHALVTGPTAESV</sequence>
<feature type="compositionally biased region" description="Basic and acidic residues" evidence="7">
    <location>
        <begin position="226"/>
        <end position="237"/>
    </location>
</feature>
<feature type="domain" description="K Homology" evidence="8">
    <location>
        <begin position="178"/>
        <end position="242"/>
    </location>
</feature>
<keyword evidence="6" id="KW-0507">mRNA processing</keyword>
<dbReference type="InterPro" id="IPR047086">
    <property type="entry name" value="SF1-HH_sf"/>
</dbReference>
<dbReference type="FunFam" id="3.30.1370.10:FF:000194">
    <property type="entry name" value="Predicted protein"/>
    <property type="match status" value="1"/>
</dbReference>
<dbReference type="InterPro" id="IPR004087">
    <property type="entry name" value="KH_dom"/>
</dbReference>
<dbReference type="GO" id="GO:0005634">
    <property type="term" value="C:nucleus"/>
    <property type="evidence" value="ECO:0000318"/>
    <property type="project" value="GO_Central"/>
</dbReference>
<keyword evidence="6" id="KW-0747">Spliceosome</keyword>
<protein>
    <recommendedName>
        <fullName evidence="6">Branchpoint-bridging protein</fullName>
    </recommendedName>
</protein>
<evidence type="ECO:0000313" key="10">
    <source>
        <dbReference type="Proteomes" id="UP000001593"/>
    </source>
</evidence>
<feature type="region of interest" description="Disordered" evidence="7">
    <location>
        <begin position="224"/>
        <end position="261"/>
    </location>
</feature>
<dbReference type="InterPro" id="IPR055256">
    <property type="entry name" value="KH_1_KHDC4/BBP-like"/>
</dbReference>
<dbReference type="EMBL" id="DS469535">
    <property type="protein sequence ID" value="EDO45484.1"/>
    <property type="molecule type" value="Genomic_DNA"/>
</dbReference>
<dbReference type="SMART" id="SM00322">
    <property type="entry name" value="KH"/>
    <property type="match status" value="1"/>
</dbReference>
<dbReference type="Pfam" id="PF16275">
    <property type="entry name" value="SF1-HH"/>
    <property type="match status" value="1"/>
</dbReference>